<evidence type="ECO:0000313" key="2">
    <source>
        <dbReference type="EMBL" id="KAH6608644.1"/>
    </source>
</evidence>
<protein>
    <submittedName>
        <fullName evidence="2">Uncharacterized protein</fullName>
    </submittedName>
</protein>
<reference evidence="2" key="1">
    <citation type="submission" date="2021-08" db="EMBL/GenBank/DDBJ databases">
        <title>Chromosome-Level Trichoderma cornu-damae using Hi-C Data.</title>
        <authorList>
            <person name="Kim C.S."/>
        </authorList>
    </citation>
    <scope>NUCLEOTIDE SEQUENCE</scope>
    <source>
        <strain evidence="2">KA19-0412C</strain>
    </source>
</reference>
<keyword evidence="1" id="KW-0472">Membrane</keyword>
<dbReference type="Proteomes" id="UP000827724">
    <property type="component" value="Unassembled WGS sequence"/>
</dbReference>
<evidence type="ECO:0000313" key="3">
    <source>
        <dbReference type="Proteomes" id="UP000827724"/>
    </source>
</evidence>
<accession>A0A9P8TXE7</accession>
<gene>
    <name evidence="2" type="ORF">Trco_001990</name>
</gene>
<proteinExistence type="predicted"/>
<feature type="transmembrane region" description="Helical" evidence="1">
    <location>
        <begin position="20"/>
        <end position="41"/>
    </location>
</feature>
<comment type="caution">
    <text evidence="2">The sequence shown here is derived from an EMBL/GenBank/DDBJ whole genome shotgun (WGS) entry which is preliminary data.</text>
</comment>
<sequence>MALTVSVSISLKIRVAEDYAVFIIIIIIIIIVTSALPPSHLRWKLLRSPLRRTSWTPATFHRRIIA</sequence>
<dbReference type="AlphaFoldDB" id="A0A9P8TXE7"/>
<name>A0A9P8TXE7_9HYPO</name>
<dbReference type="EMBL" id="JAIWOZ010000002">
    <property type="protein sequence ID" value="KAH6608644.1"/>
    <property type="molecule type" value="Genomic_DNA"/>
</dbReference>
<keyword evidence="1" id="KW-0812">Transmembrane</keyword>
<organism evidence="2 3">
    <name type="scientific">Trichoderma cornu-damae</name>
    <dbReference type="NCBI Taxonomy" id="654480"/>
    <lineage>
        <taxon>Eukaryota</taxon>
        <taxon>Fungi</taxon>
        <taxon>Dikarya</taxon>
        <taxon>Ascomycota</taxon>
        <taxon>Pezizomycotina</taxon>
        <taxon>Sordariomycetes</taxon>
        <taxon>Hypocreomycetidae</taxon>
        <taxon>Hypocreales</taxon>
        <taxon>Hypocreaceae</taxon>
        <taxon>Trichoderma</taxon>
    </lineage>
</organism>
<keyword evidence="1" id="KW-1133">Transmembrane helix</keyword>
<evidence type="ECO:0000256" key="1">
    <source>
        <dbReference type="SAM" id="Phobius"/>
    </source>
</evidence>
<keyword evidence="3" id="KW-1185">Reference proteome</keyword>